<dbReference type="SUPFAM" id="SSF50494">
    <property type="entry name" value="Trypsin-like serine proteases"/>
    <property type="match status" value="1"/>
</dbReference>
<proteinExistence type="predicted"/>
<dbReference type="AlphaFoldDB" id="A0A914QCA5"/>
<reference evidence="2" key="1">
    <citation type="submission" date="2022-11" db="UniProtKB">
        <authorList>
            <consortium name="WormBaseParasite"/>
        </authorList>
    </citation>
    <scope>IDENTIFICATION</scope>
</reference>
<dbReference type="InterPro" id="IPR009003">
    <property type="entry name" value="Peptidase_S1_PA"/>
</dbReference>
<dbReference type="Proteomes" id="UP000887578">
    <property type="component" value="Unplaced"/>
</dbReference>
<name>A0A914QCA5_9BILA</name>
<keyword evidence="1" id="KW-1185">Reference proteome</keyword>
<accession>A0A914QCA5</accession>
<evidence type="ECO:0000313" key="2">
    <source>
        <dbReference type="WBParaSite" id="PDA_v2.g24801.t1"/>
    </source>
</evidence>
<organism evidence="1 2">
    <name type="scientific">Panagrolaimus davidi</name>
    <dbReference type="NCBI Taxonomy" id="227884"/>
    <lineage>
        <taxon>Eukaryota</taxon>
        <taxon>Metazoa</taxon>
        <taxon>Ecdysozoa</taxon>
        <taxon>Nematoda</taxon>
        <taxon>Chromadorea</taxon>
        <taxon>Rhabditida</taxon>
        <taxon>Tylenchina</taxon>
        <taxon>Panagrolaimomorpha</taxon>
        <taxon>Panagrolaimoidea</taxon>
        <taxon>Panagrolaimidae</taxon>
        <taxon>Panagrolaimus</taxon>
    </lineage>
</organism>
<protein>
    <submittedName>
        <fullName evidence="2">Peptidase S1 domain-containing protein</fullName>
    </submittedName>
</protein>
<sequence>MPGYDLSILYLSKISDFFHWYVEEIGISLAASTVGDTCLIYGFGRTDDEEKANKLLKGETVLRENPNDELVFRGNQGAAPGDSGGAVGIIFFGQKAPAILYKTSAVNLNHPPVRQWLHDNLPNIFK</sequence>
<evidence type="ECO:0000313" key="1">
    <source>
        <dbReference type="Proteomes" id="UP000887578"/>
    </source>
</evidence>
<dbReference type="WBParaSite" id="PDA_v2.g24801.t1">
    <property type="protein sequence ID" value="PDA_v2.g24801.t1"/>
    <property type="gene ID" value="PDA_v2.g24801"/>
</dbReference>